<dbReference type="PROSITE" id="PS50103">
    <property type="entry name" value="ZF_C3H1"/>
    <property type="match status" value="1"/>
</dbReference>
<comment type="caution">
    <text evidence="8">The sequence shown here is derived from an EMBL/GenBank/DDBJ whole genome shotgun (WGS) entry which is preliminary data.</text>
</comment>
<organism evidence="8 9">
    <name type="scientific">Leptosia nina</name>
    <dbReference type="NCBI Taxonomy" id="320188"/>
    <lineage>
        <taxon>Eukaryota</taxon>
        <taxon>Metazoa</taxon>
        <taxon>Ecdysozoa</taxon>
        <taxon>Arthropoda</taxon>
        <taxon>Hexapoda</taxon>
        <taxon>Insecta</taxon>
        <taxon>Pterygota</taxon>
        <taxon>Neoptera</taxon>
        <taxon>Endopterygota</taxon>
        <taxon>Lepidoptera</taxon>
        <taxon>Glossata</taxon>
        <taxon>Ditrysia</taxon>
        <taxon>Papilionoidea</taxon>
        <taxon>Pieridae</taxon>
        <taxon>Pierinae</taxon>
        <taxon>Leptosia</taxon>
    </lineage>
</organism>
<keyword evidence="4 5" id="KW-0862">Zinc</keyword>
<evidence type="ECO:0000313" key="9">
    <source>
        <dbReference type="Proteomes" id="UP001497472"/>
    </source>
</evidence>
<dbReference type="AlphaFoldDB" id="A0AAV1JAN1"/>
<feature type="compositionally biased region" description="Pro residues" evidence="6">
    <location>
        <begin position="202"/>
        <end position="222"/>
    </location>
</feature>
<keyword evidence="9" id="KW-1185">Reference proteome</keyword>
<dbReference type="PANTHER" id="PTHR12675:SF6">
    <property type="entry name" value="ZINC FINGER CCCH DOMAIN-CONTAINING PROTEIN 10"/>
    <property type="match status" value="1"/>
</dbReference>
<evidence type="ECO:0000256" key="5">
    <source>
        <dbReference type="PROSITE-ProRule" id="PRU00723"/>
    </source>
</evidence>
<dbReference type="Proteomes" id="UP001497472">
    <property type="component" value="Unassembled WGS sequence"/>
</dbReference>
<sequence length="340" mass="38645">MQKPCASCNSPGRGVDEVRLKNSTNSLTDMKKIIQSKFDHMEITNRAHASLSPDVDTKPEPSAVQPPLPLVPPPPDEPWMPVTVKQEVEDYDYKDTSLTIEPKTEIPEKVKQKVCRDFIRGTCKRVGCRFTHKYELSELVGIYTFCREFQTKRCTRVHCKYVHADVFEEQNFYRTGYLPVHAFAHQKKAEPSTPPSQVVSPAMPPPPPPPPPPPEETLPMPPEYLFKIPPPPLPVEPSTSSLESPVLDILQTGIRRPWDALESISLYNSETSSPPKKCNHCPIMEFCEQHSKSKLEKMDQDIANINSKIDRLDEKILKMDEIIVTCLGNKQSPYLTNPYW</sequence>
<evidence type="ECO:0000256" key="3">
    <source>
        <dbReference type="ARBA" id="ARBA00022771"/>
    </source>
</evidence>
<accession>A0AAV1JAN1</accession>
<reference evidence="8 9" key="1">
    <citation type="submission" date="2023-11" db="EMBL/GenBank/DDBJ databases">
        <authorList>
            <person name="Okamura Y."/>
        </authorList>
    </citation>
    <scope>NUCLEOTIDE SEQUENCE [LARGE SCALE GENOMIC DNA]</scope>
</reference>
<evidence type="ECO:0000256" key="6">
    <source>
        <dbReference type="SAM" id="MobiDB-lite"/>
    </source>
</evidence>
<evidence type="ECO:0000313" key="8">
    <source>
        <dbReference type="EMBL" id="CAK1546496.1"/>
    </source>
</evidence>
<keyword evidence="2" id="KW-0677">Repeat</keyword>
<evidence type="ECO:0000259" key="7">
    <source>
        <dbReference type="PROSITE" id="PS50103"/>
    </source>
</evidence>
<evidence type="ECO:0000256" key="2">
    <source>
        <dbReference type="ARBA" id="ARBA00022737"/>
    </source>
</evidence>
<name>A0AAV1JAN1_9NEOP</name>
<dbReference type="Gene3D" id="3.30.1370.210">
    <property type="match status" value="1"/>
</dbReference>
<feature type="domain" description="C3H1-type" evidence="7">
    <location>
        <begin position="109"/>
        <end position="135"/>
    </location>
</feature>
<dbReference type="GO" id="GO:0043484">
    <property type="term" value="P:regulation of RNA splicing"/>
    <property type="evidence" value="ECO:0007669"/>
    <property type="project" value="TreeGrafter"/>
</dbReference>
<protein>
    <recommendedName>
        <fullName evidence="7">C3H1-type domain-containing protein</fullName>
    </recommendedName>
</protein>
<proteinExistence type="predicted"/>
<keyword evidence="3 5" id="KW-0863">Zinc-finger</keyword>
<dbReference type="InterPro" id="IPR000571">
    <property type="entry name" value="Znf_CCCH"/>
</dbReference>
<feature type="zinc finger region" description="C3H1-type" evidence="5">
    <location>
        <begin position="109"/>
        <end position="135"/>
    </location>
</feature>
<dbReference type="GO" id="GO:0003723">
    <property type="term" value="F:RNA binding"/>
    <property type="evidence" value="ECO:0007669"/>
    <property type="project" value="TreeGrafter"/>
</dbReference>
<keyword evidence="1 5" id="KW-0479">Metal-binding</keyword>
<dbReference type="GO" id="GO:0008270">
    <property type="term" value="F:zinc ion binding"/>
    <property type="evidence" value="ECO:0007669"/>
    <property type="project" value="UniProtKB-KW"/>
</dbReference>
<evidence type="ECO:0000256" key="4">
    <source>
        <dbReference type="ARBA" id="ARBA00022833"/>
    </source>
</evidence>
<dbReference type="EMBL" id="CAVLEF010000008">
    <property type="protein sequence ID" value="CAK1546496.1"/>
    <property type="molecule type" value="Genomic_DNA"/>
</dbReference>
<dbReference type="PANTHER" id="PTHR12675">
    <property type="entry name" value="MUSCLEBLIND-LIKE PROTEIN"/>
    <property type="match status" value="1"/>
</dbReference>
<feature type="region of interest" description="Disordered" evidence="6">
    <location>
        <begin position="186"/>
        <end position="222"/>
    </location>
</feature>
<gene>
    <name evidence="8" type="ORF">LNINA_LOCUS6061</name>
</gene>
<evidence type="ECO:0000256" key="1">
    <source>
        <dbReference type="ARBA" id="ARBA00022723"/>
    </source>
</evidence>